<dbReference type="CDD" id="cd00303">
    <property type="entry name" value="retropepsin_like"/>
    <property type="match status" value="1"/>
</dbReference>
<dbReference type="PANTHER" id="PTHR15503:SF45">
    <property type="entry name" value="RNA-DIRECTED DNA POLYMERASE HOMOLOG"/>
    <property type="match status" value="1"/>
</dbReference>
<keyword evidence="1" id="KW-0862">Zinc</keyword>
<dbReference type="Proteomes" id="UP000827721">
    <property type="component" value="Unassembled WGS sequence"/>
</dbReference>
<comment type="caution">
    <text evidence="3">The sequence shown here is derived from an EMBL/GenBank/DDBJ whole genome shotgun (WGS) entry which is preliminary data.</text>
</comment>
<accession>A0ABQ8HZE6</accession>
<keyword evidence="1" id="KW-0479">Metal-binding</keyword>
<dbReference type="Pfam" id="PF08284">
    <property type="entry name" value="RVP_2"/>
    <property type="match status" value="1"/>
</dbReference>
<dbReference type="InterPro" id="IPR001878">
    <property type="entry name" value="Znf_CCHC"/>
</dbReference>
<proteinExistence type="predicted"/>
<feature type="domain" description="CCHC-type" evidence="2">
    <location>
        <begin position="36"/>
        <end position="51"/>
    </location>
</feature>
<sequence>MVLHRRNHGTRTFKHPVCDTCGKKHGGVCFRKIGACFNCGKSSHYIQNCPELKKEQGAPKKDQKTQGRVYALTRQEAEASPSVVSGIVPISGHLAFVLFDSGSTHSFIACNFARRFDCAPEMLEFVLCVATPSGESLRAKELLKSCKVQIENKVLEAGLIIFDMHDFDIIFGMDWLSAYHANVKCFEKEVVFNPSVVQHTLINRIKQEQSSDAQLMKIIEDVVSGKRIDFNVSDDGVLWHEGRLCVPNS</sequence>
<evidence type="ECO:0000259" key="2">
    <source>
        <dbReference type="PROSITE" id="PS50158"/>
    </source>
</evidence>
<organism evidence="3 4">
    <name type="scientific">Xanthoceras sorbifolium</name>
    <dbReference type="NCBI Taxonomy" id="99658"/>
    <lineage>
        <taxon>Eukaryota</taxon>
        <taxon>Viridiplantae</taxon>
        <taxon>Streptophyta</taxon>
        <taxon>Embryophyta</taxon>
        <taxon>Tracheophyta</taxon>
        <taxon>Spermatophyta</taxon>
        <taxon>Magnoliopsida</taxon>
        <taxon>eudicotyledons</taxon>
        <taxon>Gunneridae</taxon>
        <taxon>Pentapetalae</taxon>
        <taxon>rosids</taxon>
        <taxon>malvids</taxon>
        <taxon>Sapindales</taxon>
        <taxon>Sapindaceae</taxon>
        <taxon>Xanthoceroideae</taxon>
        <taxon>Xanthoceras</taxon>
    </lineage>
</organism>
<keyword evidence="1" id="KW-0863">Zinc-finger</keyword>
<dbReference type="SMART" id="SM00343">
    <property type="entry name" value="ZnF_C2HC"/>
    <property type="match status" value="1"/>
</dbReference>
<dbReference type="PROSITE" id="PS50158">
    <property type="entry name" value="ZF_CCHC"/>
    <property type="match status" value="1"/>
</dbReference>
<reference evidence="3 4" key="1">
    <citation type="submission" date="2021-02" db="EMBL/GenBank/DDBJ databases">
        <title>Plant Genome Project.</title>
        <authorList>
            <person name="Zhang R.-G."/>
        </authorList>
    </citation>
    <scope>NUCLEOTIDE SEQUENCE [LARGE SCALE GENOMIC DNA]</scope>
    <source>
        <tissue evidence="3">Leaves</tissue>
    </source>
</reference>
<gene>
    <name evidence="3" type="ORF">JRO89_XS06G0239800</name>
</gene>
<name>A0ABQ8HZE6_9ROSI</name>
<dbReference type="SUPFAM" id="SSF50630">
    <property type="entry name" value="Acid proteases"/>
    <property type="match status" value="1"/>
</dbReference>
<dbReference type="InterPro" id="IPR032567">
    <property type="entry name" value="RTL1-rel"/>
</dbReference>
<dbReference type="Gene3D" id="2.40.70.10">
    <property type="entry name" value="Acid Proteases"/>
    <property type="match status" value="1"/>
</dbReference>
<dbReference type="EMBL" id="JAFEMO010000006">
    <property type="protein sequence ID" value="KAH7569678.1"/>
    <property type="molecule type" value="Genomic_DNA"/>
</dbReference>
<dbReference type="Gene3D" id="4.10.60.10">
    <property type="entry name" value="Zinc finger, CCHC-type"/>
    <property type="match status" value="1"/>
</dbReference>
<dbReference type="InterPro" id="IPR021109">
    <property type="entry name" value="Peptidase_aspartic_dom_sf"/>
</dbReference>
<dbReference type="PANTHER" id="PTHR15503">
    <property type="entry name" value="LDOC1 RELATED"/>
    <property type="match status" value="1"/>
</dbReference>
<evidence type="ECO:0000313" key="3">
    <source>
        <dbReference type="EMBL" id="KAH7569678.1"/>
    </source>
</evidence>
<evidence type="ECO:0000313" key="4">
    <source>
        <dbReference type="Proteomes" id="UP000827721"/>
    </source>
</evidence>
<protein>
    <recommendedName>
        <fullName evidence="2">CCHC-type domain-containing protein</fullName>
    </recommendedName>
</protein>
<keyword evidence="4" id="KW-1185">Reference proteome</keyword>
<evidence type="ECO:0000256" key="1">
    <source>
        <dbReference type="PROSITE-ProRule" id="PRU00047"/>
    </source>
</evidence>